<dbReference type="InterPro" id="IPR005795">
    <property type="entry name" value="LolPI"/>
</dbReference>
<dbReference type="PROSITE" id="PS50843">
    <property type="entry name" value="EXPANSIN_CBD"/>
    <property type="match status" value="1"/>
</dbReference>
<comment type="similarity">
    <text evidence="3">Belongs to the expansin family.</text>
</comment>
<evidence type="ECO:0000256" key="3">
    <source>
        <dbReference type="RuleBase" id="RU003460"/>
    </source>
</evidence>
<dbReference type="Pfam" id="PF01357">
    <property type="entry name" value="Expansin_C"/>
    <property type="match status" value="1"/>
</dbReference>
<dbReference type="Proteomes" id="UP001054252">
    <property type="component" value="Unassembled WGS sequence"/>
</dbReference>
<dbReference type="EMBL" id="BPVZ01000009">
    <property type="protein sequence ID" value="GKU95640.1"/>
    <property type="molecule type" value="Genomic_DNA"/>
</dbReference>
<dbReference type="PRINTS" id="PR01225">
    <property type="entry name" value="EXPANSNFAMLY"/>
</dbReference>
<protein>
    <recommendedName>
        <fullName evidence="9">Expansin-like B1</fullName>
    </recommendedName>
</protein>
<dbReference type="InterPro" id="IPR007118">
    <property type="entry name" value="Expan_Lol_pI"/>
</dbReference>
<evidence type="ECO:0000259" key="5">
    <source>
        <dbReference type="PROSITE" id="PS50842"/>
    </source>
</evidence>
<sequence>MGSALFYCFLCVTGLLPALSYSQDDFVCSRATYYGSPDCYGTPTGACGFGEYGRNIYDGHVSGVSKLWRDGSGCGACYQVRCTNAELCAEDGVNVVVTDHGEGDHTDFILSPRAYAWMAKSNDKAEQLFAYGVVDVEFRRIPCRYPGTKTVFKVHEHSNNPNYLAILILYQAGKNDVLNMQIWQEDCKEWRSMRRVFGTVFDAENPPRGPVSLRLQVTGSHGSYIWLEAWNVIPGDWKGGVAYQSDIELH</sequence>
<dbReference type="InterPro" id="IPR007117">
    <property type="entry name" value="Expansin_CBD"/>
</dbReference>
<feature type="domain" description="Expansin-like CBD" evidence="6">
    <location>
        <begin position="162"/>
        <end position="245"/>
    </location>
</feature>
<keyword evidence="2" id="KW-0964">Secreted</keyword>
<evidence type="ECO:0008006" key="9">
    <source>
        <dbReference type="Google" id="ProtNLM"/>
    </source>
</evidence>
<evidence type="ECO:0000256" key="4">
    <source>
        <dbReference type="SAM" id="SignalP"/>
    </source>
</evidence>
<dbReference type="InterPro" id="IPR036749">
    <property type="entry name" value="Expansin_CBD_sf"/>
</dbReference>
<keyword evidence="4" id="KW-0732">Signal</keyword>
<dbReference type="Pfam" id="PF03330">
    <property type="entry name" value="DPBB_1"/>
    <property type="match status" value="1"/>
</dbReference>
<dbReference type="PANTHER" id="PTHR31692:SF2">
    <property type="entry name" value="EXPANSIN-LIKE B1"/>
    <property type="match status" value="1"/>
</dbReference>
<accession>A0AAV5I946</accession>
<evidence type="ECO:0000313" key="8">
    <source>
        <dbReference type="Proteomes" id="UP001054252"/>
    </source>
</evidence>
<dbReference type="PRINTS" id="PR00829">
    <property type="entry name" value="LOLP1ALLERGN"/>
</dbReference>
<dbReference type="PANTHER" id="PTHR31692">
    <property type="entry name" value="EXPANSIN-B3"/>
    <property type="match status" value="1"/>
</dbReference>
<proteinExistence type="inferred from homology"/>
<gene>
    <name evidence="7" type="ORF">SLEP1_g8973</name>
</gene>
<organism evidence="7 8">
    <name type="scientific">Rubroshorea leprosula</name>
    <dbReference type="NCBI Taxonomy" id="152421"/>
    <lineage>
        <taxon>Eukaryota</taxon>
        <taxon>Viridiplantae</taxon>
        <taxon>Streptophyta</taxon>
        <taxon>Embryophyta</taxon>
        <taxon>Tracheophyta</taxon>
        <taxon>Spermatophyta</taxon>
        <taxon>Magnoliopsida</taxon>
        <taxon>eudicotyledons</taxon>
        <taxon>Gunneridae</taxon>
        <taxon>Pentapetalae</taxon>
        <taxon>rosids</taxon>
        <taxon>malvids</taxon>
        <taxon>Malvales</taxon>
        <taxon>Dipterocarpaceae</taxon>
        <taxon>Rubroshorea</taxon>
    </lineage>
</organism>
<dbReference type="InterPro" id="IPR007112">
    <property type="entry name" value="Expansin/allergen_DPBB_dom"/>
</dbReference>
<dbReference type="CDD" id="cd22277">
    <property type="entry name" value="DPBB_EXLB_N"/>
    <property type="match status" value="1"/>
</dbReference>
<feature type="signal peptide" evidence="4">
    <location>
        <begin position="1"/>
        <end position="22"/>
    </location>
</feature>
<dbReference type="Gene3D" id="2.60.40.760">
    <property type="entry name" value="Expansin, cellulose-binding-like domain"/>
    <property type="match status" value="1"/>
</dbReference>
<dbReference type="InterPro" id="IPR036908">
    <property type="entry name" value="RlpA-like_sf"/>
</dbReference>
<evidence type="ECO:0000256" key="2">
    <source>
        <dbReference type="ARBA" id="ARBA00022525"/>
    </source>
</evidence>
<evidence type="ECO:0000313" key="7">
    <source>
        <dbReference type="EMBL" id="GKU95640.1"/>
    </source>
</evidence>
<dbReference type="GO" id="GO:0005576">
    <property type="term" value="C:extracellular region"/>
    <property type="evidence" value="ECO:0007669"/>
    <property type="project" value="UniProtKB-SubCell"/>
</dbReference>
<comment type="subcellular location">
    <subcellularLocation>
        <location evidence="1">Secreted</location>
    </subcellularLocation>
</comment>
<evidence type="ECO:0000259" key="6">
    <source>
        <dbReference type="PROSITE" id="PS50843"/>
    </source>
</evidence>
<comment type="caution">
    <text evidence="7">The sequence shown here is derived from an EMBL/GenBank/DDBJ whole genome shotgun (WGS) entry which is preliminary data.</text>
</comment>
<dbReference type="Gene3D" id="2.40.40.10">
    <property type="entry name" value="RlpA-like domain"/>
    <property type="match status" value="1"/>
</dbReference>
<dbReference type="PROSITE" id="PS50842">
    <property type="entry name" value="EXPANSIN_EG45"/>
    <property type="match status" value="1"/>
</dbReference>
<dbReference type="SUPFAM" id="SSF50685">
    <property type="entry name" value="Barwin-like endoglucanases"/>
    <property type="match status" value="1"/>
</dbReference>
<feature type="chain" id="PRO_5043988798" description="Expansin-like B1" evidence="4">
    <location>
        <begin position="23"/>
        <end position="250"/>
    </location>
</feature>
<evidence type="ECO:0000256" key="1">
    <source>
        <dbReference type="ARBA" id="ARBA00004613"/>
    </source>
</evidence>
<dbReference type="SUPFAM" id="SSF49590">
    <property type="entry name" value="PHL pollen allergen"/>
    <property type="match status" value="1"/>
</dbReference>
<feature type="domain" description="Expansin-like EG45" evidence="5">
    <location>
        <begin position="44"/>
        <end position="148"/>
    </location>
</feature>
<dbReference type="InterPro" id="IPR009009">
    <property type="entry name" value="RlpA-like_DPBB"/>
</dbReference>
<reference evidence="7 8" key="1">
    <citation type="journal article" date="2021" name="Commun. Biol.">
        <title>The genome of Shorea leprosula (Dipterocarpaceae) highlights the ecological relevance of drought in aseasonal tropical rainforests.</title>
        <authorList>
            <person name="Ng K.K.S."/>
            <person name="Kobayashi M.J."/>
            <person name="Fawcett J.A."/>
            <person name="Hatakeyama M."/>
            <person name="Paape T."/>
            <person name="Ng C.H."/>
            <person name="Ang C.C."/>
            <person name="Tnah L.H."/>
            <person name="Lee C.T."/>
            <person name="Nishiyama T."/>
            <person name="Sese J."/>
            <person name="O'Brien M.J."/>
            <person name="Copetti D."/>
            <person name="Mohd Noor M.I."/>
            <person name="Ong R.C."/>
            <person name="Putra M."/>
            <person name="Sireger I.Z."/>
            <person name="Indrioko S."/>
            <person name="Kosugi Y."/>
            <person name="Izuno A."/>
            <person name="Isagi Y."/>
            <person name="Lee S.L."/>
            <person name="Shimizu K.K."/>
        </authorList>
    </citation>
    <scope>NUCLEOTIDE SEQUENCE [LARGE SCALE GENOMIC DNA]</scope>
    <source>
        <strain evidence="7">214</strain>
    </source>
</reference>
<dbReference type="AlphaFoldDB" id="A0AAV5I946"/>
<dbReference type="GO" id="GO:0009653">
    <property type="term" value="P:anatomical structure morphogenesis"/>
    <property type="evidence" value="ECO:0007669"/>
    <property type="project" value="UniProtKB-ARBA"/>
</dbReference>
<name>A0AAV5I946_9ROSI</name>
<keyword evidence="8" id="KW-1185">Reference proteome</keyword>